<name>A0A6J4URF7_9BACT</name>
<feature type="region of interest" description="Disordered" evidence="1">
    <location>
        <begin position="1"/>
        <end position="145"/>
    </location>
</feature>
<organism evidence="2">
    <name type="scientific">uncultured Thermomicrobiales bacterium</name>
    <dbReference type="NCBI Taxonomy" id="1645740"/>
    <lineage>
        <taxon>Bacteria</taxon>
        <taxon>Pseudomonadati</taxon>
        <taxon>Thermomicrobiota</taxon>
        <taxon>Thermomicrobia</taxon>
        <taxon>Thermomicrobiales</taxon>
        <taxon>environmental samples</taxon>
    </lineage>
</organism>
<reference evidence="2" key="1">
    <citation type="submission" date="2020-02" db="EMBL/GenBank/DDBJ databases">
        <authorList>
            <person name="Meier V. D."/>
        </authorList>
    </citation>
    <scope>NUCLEOTIDE SEQUENCE</scope>
    <source>
        <strain evidence="2">AVDCRST_MAG73</strain>
    </source>
</reference>
<protein>
    <submittedName>
        <fullName evidence="2">Uncharacterized protein</fullName>
    </submittedName>
</protein>
<dbReference type="AlphaFoldDB" id="A0A6J4URF7"/>
<dbReference type="EMBL" id="CADCWE010000216">
    <property type="protein sequence ID" value="CAA9555695.1"/>
    <property type="molecule type" value="Genomic_DNA"/>
</dbReference>
<evidence type="ECO:0000256" key="1">
    <source>
        <dbReference type="SAM" id="MobiDB-lite"/>
    </source>
</evidence>
<gene>
    <name evidence="2" type="ORF">AVDCRST_MAG73-3260</name>
</gene>
<accession>A0A6J4URF7</accession>
<sequence length="145" mass="14865">MPSAATRSRSGGDYTQIRSRGKPPAAASTRARPPASGRRRLFEWRRATRPVRGGKGSAPCGRSRRPRPAAPPTTAARRSTASSGCCGPAARGAASPRATVPGRRSPAASPAGRRPGSGTGSWPPCGGRRTRTGGSPGPGTWWTAP</sequence>
<feature type="compositionally biased region" description="Low complexity" evidence="1">
    <location>
        <begin position="72"/>
        <end position="127"/>
    </location>
</feature>
<proteinExistence type="predicted"/>
<feature type="compositionally biased region" description="Low complexity" evidence="1">
    <location>
        <begin position="23"/>
        <end position="36"/>
    </location>
</feature>
<evidence type="ECO:0000313" key="2">
    <source>
        <dbReference type="EMBL" id="CAA9555695.1"/>
    </source>
</evidence>